<dbReference type="AlphaFoldDB" id="A0A7S2Y9C0"/>
<name>A0A7S2Y9C0_9STRA</name>
<gene>
    <name evidence="2" type="ORF">APAL1065_LOCUS9988</name>
</gene>
<dbReference type="EMBL" id="HBHT01015005">
    <property type="protein sequence ID" value="CAD9961236.1"/>
    <property type="molecule type" value="Transcribed_RNA"/>
</dbReference>
<protein>
    <submittedName>
        <fullName evidence="2">Uncharacterized protein</fullName>
    </submittedName>
</protein>
<evidence type="ECO:0000256" key="1">
    <source>
        <dbReference type="SAM" id="MobiDB-lite"/>
    </source>
</evidence>
<organism evidence="2">
    <name type="scientific">Entomoneis paludosa</name>
    <dbReference type="NCBI Taxonomy" id="265537"/>
    <lineage>
        <taxon>Eukaryota</taxon>
        <taxon>Sar</taxon>
        <taxon>Stramenopiles</taxon>
        <taxon>Ochrophyta</taxon>
        <taxon>Bacillariophyta</taxon>
        <taxon>Bacillariophyceae</taxon>
        <taxon>Bacillariophycidae</taxon>
        <taxon>Entomoneidaceae</taxon>
        <taxon>Entomoneis</taxon>
    </lineage>
</organism>
<feature type="region of interest" description="Disordered" evidence="1">
    <location>
        <begin position="49"/>
        <end position="97"/>
    </location>
</feature>
<sequence length="285" mass="32308">MARTVVFALRRAVAAHQRAAIGGENSFAAGVGPSFLKVHLLQNQDLAPTKPSSTLRCFSSSPERNVVSLKDKPVPDEASDEDTTEQSTTPTLPPRNRSLADALRSGLKHLNQNALDIQNEIETRRSLFKEEKIVSPRDMRAKNNERRLLKTAQRCVEELAQTKSILRVHGDPILLLELTMSGHRMATVYWSLPISVLMKKDMPHIEKQYLEFKMHQQITEEGAGQLLSTECHNRMLKYQGFPARVQLKPAKDKQIMELMSRYSEMMEAEENAEEEEADEDAEEEL</sequence>
<accession>A0A7S2Y9C0</accession>
<proteinExistence type="predicted"/>
<feature type="compositionally biased region" description="Acidic residues" evidence="1">
    <location>
        <begin position="266"/>
        <end position="285"/>
    </location>
</feature>
<feature type="region of interest" description="Disordered" evidence="1">
    <location>
        <begin position="265"/>
        <end position="285"/>
    </location>
</feature>
<evidence type="ECO:0000313" key="2">
    <source>
        <dbReference type="EMBL" id="CAD9961236.1"/>
    </source>
</evidence>
<feature type="compositionally biased region" description="Polar residues" evidence="1">
    <location>
        <begin position="49"/>
        <end position="63"/>
    </location>
</feature>
<reference evidence="2" key="1">
    <citation type="submission" date="2021-01" db="EMBL/GenBank/DDBJ databases">
        <authorList>
            <person name="Corre E."/>
            <person name="Pelletier E."/>
            <person name="Niang G."/>
            <person name="Scheremetjew M."/>
            <person name="Finn R."/>
            <person name="Kale V."/>
            <person name="Holt S."/>
            <person name="Cochrane G."/>
            <person name="Meng A."/>
            <person name="Brown T."/>
            <person name="Cohen L."/>
        </authorList>
    </citation>
    <scope>NUCLEOTIDE SEQUENCE</scope>
    <source>
        <strain evidence="2">CCMP125</strain>
    </source>
</reference>